<dbReference type="Pfam" id="PF03404">
    <property type="entry name" value="Mo-co_dimer"/>
    <property type="match status" value="1"/>
</dbReference>
<protein>
    <submittedName>
        <fullName evidence="6">DMSO/TMAO reductase YedYZ, molybdopterin-dependent catalytic subunit</fullName>
    </submittedName>
</protein>
<keyword evidence="2" id="KW-0812">Transmembrane</keyword>
<evidence type="ECO:0000259" key="4">
    <source>
        <dbReference type="Pfam" id="PF00174"/>
    </source>
</evidence>
<evidence type="ECO:0000313" key="7">
    <source>
        <dbReference type="Proteomes" id="UP000199497"/>
    </source>
</evidence>
<dbReference type="Proteomes" id="UP000199497">
    <property type="component" value="Unassembled WGS sequence"/>
</dbReference>
<dbReference type="OrthoDB" id="9795587at2"/>
<dbReference type="InterPro" id="IPR000572">
    <property type="entry name" value="OxRdtase_Mopterin-bd_dom"/>
</dbReference>
<dbReference type="GO" id="GO:0030151">
    <property type="term" value="F:molybdenum ion binding"/>
    <property type="evidence" value="ECO:0007669"/>
    <property type="project" value="InterPro"/>
</dbReference>
<evidence type="ECO:0000256" key="1">
    <source>
        <dbReference type="SAM" id="MobiDB-lite"/>
    </source>
</evidence>
<feature type="region of interest" description="Disordered" evidence="1">
    <location>
        <begin position="215"/>
        <end position="237"/>
    </location>
</feature>
<keyword evidence="7" id="KW-1185">Reference proteome</keyword>
<sequence>MNRASHRHRLGNTAAVVTALLSVAAALTAGHLVAALTEPRASPHVAVGNVAIDLAPRPVKELAIDLFGTSDKLALLVGMGLVIVLLATAGGLASRRTPLPGSVLITGFGVLGLVAAASRVGPDPLALTAPLAATLAGLGVFGWLHRTAPSVPPDSEAARTEPRRHAEEDGTTGLVGTTSGRRRFLVSGASVALASGAAGTAGQLLGDARGVSRSRKAVELPRPEVEAPPIPEGADFARSGAPSFITPNSEFYRIDTALRVPRVPTSEWRLRVHGMVEREIELTFDELTSRRLLAKPITMTCVSNPVGGSYVSTAEFLGVPVRDLLAEAGVRDGAEQVLSTSVDRFTAGTPIEALTDPDRDALLAVGMNGEPLPVEHGFPVRMVTPGLYGYVSATKWLTDLEVTTWDNRPYWAKRGWALRAPVKTQSRIDRPTGFEKIPAGRITVAGVAWAQHTGVERVEVRVDEGSWRRAELSEPVNKDTWRMWRIDLDLPPGGHTVESRATDRSGYTQTAKRAPTVPDGATGWHSVFFTAR</sequence>
<feature type="chain" id="PRO_5011621464" evidence="3">
    <location>
        <begin position="35"/>
        <end position="532"/>
    </location>
</feature>
<dbReference type="SUPFAM" id="SSF81296">
    <property type="entry name" value="E set domains"/>
    <property type="match status" value="1"/>
</dbReference>
<keyword evidence="2" id="KW-1133">Transmembrane helix</keyword>
<dbReference type="PANTHER" id="PTHR19372:SF7">
    <property type="entry name" value="SULFITE OXIDASE, MITOCHONDRIAL"/>
    <property type="match status" value="1"/>
</dbReference>
<dbReference type="InterPro" id="IPR014756">
    <property type="entry name" value="Ig_E-set"/>
</dbReference>
<feature type="domain" description="Oxidoreductase molybdopterin-binding" evidence="4">
    <location>
        <begin position="259"/>
        <end position="411"/>
    </location>
</feature>
<evidence type="ECO:0000256" key="3">
    <source>
        <dbReference type="SAM" id="SignalP"/>
    </source>
</evidence>
<dbReference type="GO" id="GO:0043546">
    <property type="term" value="F:molybdopterin cofactor binding"/>
    <property type="evidence" value="ECO:0007669"/>
    <property type="project" value="TreeGrafter"/>
</dbReference>
<dbReference type="GO" id="GO:0020037">
    <property type="term" value="F:heme binding"/>
    <property type="evidence" value="ECO:0007669"/>
    <property type="project" value="TreeGrafter"/>
</dbReference>
<feature type="region of interest" description="Disordered" evidence="1">
    <location>
        <begin position="495"/>
        <end position="519"/>
    </location>
</feature>
<dbReference type="EMBL" id="FNJR01000013">
    <property type="protein sequence ID" value="SDP92368.1"/>
    <property type="molecule type" value="Genomic_DNA"/>
</dbReference>
<feature type="compositionally biased region" description="Basic and acidic residues" evidence="1">
    <location>
        <begin position="156"/>
        <end position="168"/>
    </location>
</feature>
<feature type="region of interest" description="Disordered" evidence="1">
    <location>
        <begin position="151"/>
        <end position="177"/>
    </location>
</feature>
<evidence type="ECO:0000259" key="5">
    <source>
        <dbReference type="Pfam" id="PF03404"/>
    </source>
</evidence>
<dbReference type="RefSeq" id="WP_092604035.1">
    <property type="nucleotide sequence ID" value="NZ_FNJR01000013.1"/>
</dbReference>
<gene>
    <name evidence="6" type="ORF">SAMN04487905_113110</name>
</gene>
<feature type="domain" description="Moybdenum cofactor oxidoreductase dimerisation" evidence="5">
    <location>
        <begin position="424"/>
        <end position="513"/>
    </location>
</feature>
<feature type="transmembrane region" description="Helical" evidence="2">
    <location>
        <begin position="124"/>
        <end position="144"/>
    </location>
</feature>
<dbReference type="PANTHER" id="PTHR19372">
    <property type="entry name" value="SULFITE REDUCTASE"/>
    <property type="match status" value="1"/>
</dbReference>
<name>A0A1H0WNZ4_9ACTN</name>
<organism evidence="6 7">
    <name type="scientific">Actinopolyspora xinjiangensis</name>
    <dbReference type="NCBI Taxonomy" id="405564"/>
    <lineage>
        <taxon>Bacteria</taxon>
        <taxon>Bacillati</taxon>
        <taxon>Actinomycetota</taxon>
        <taxon>Actinomycetes</taxon>
        <taxon>Actinopolysporales</taxon>
        <taxon>Actinopolysporaceae</taxon>
        <taxon>Actinopolyspora</taxon>
    </lineage>
</organism>
<dbReference type="Pfam" id="PF00174">
    <property type="entry name" value="Oxidored_molyb"/>
    <property type="match status" value="1"/>
</dbReference>
<proteinExistence type="predicted"/>
<keyword evidence="2" id="KW-0472">Membrane</keyword>
<dbReference type="InterPro" id="IPR036374">
    <property type="entry name" value="OxRdtase_Mopterin-bd_sf"/>
</dbReference>
<dbReference type="GO" id="GO:0006790">
    <property type="term" value="P:sulfur compound metabolic process"/>
    <property type="evidence" value="ECO:0007669"/>
    <property type="project" value="TreeGrafter"/>
</dbReference>
<feature type="transmembrane region" description="Helical" evidence="2">
    <location>
        <begin position="73"/>
        <end position="92"/>
    </location>
</feature>
<evidence type="ECO:0000256" key="2">
    <source>
        <dbReference type="SAM" id="Phobius"/>
    </source>
</evidence>
<dbReference type="AlphaFoldDB" id="A0A1H0WNZ4"/>
<dbReference type="SUPFAM" id="SSF56524">
    <property type="entry name" value="Oxidoreductase molybdopterin-binding domain"/>
    <property type="match status" value="1"/>
</dbReference>
<feature type="transmembrane region" description="Helical" evidence="2">
    <location>
        <begin position="99"/>
        <end position="118"/>
    </location>
</feature>
<accession>A0A1H0WNZ4</accession>
<feature type="compositionally biased region" description="Basic and acidic residues" evidence="1">
    <location>
        <begin position="216"/>
        <end position="225"/>
    </location>
</feature>
<dbReference type="STRING" id="405564.SAMN04487905_113110"/>
<feature type="signal peptide" evidence="3">
    <location>
        <begin position="1"/>
        <end position="34"/>
    </location>
</feature>
<keyword evidence="3" id="KW-0732">Signal</keyword>
<dbReference type="InterPro" id="IPR005066">
    <property type="entry name" value="MoCF_OxRdtse_dimer"/>
</dbReference>
<reference evidence="7" key="1">
    <citation type="submission" date="2016-10" db="EMBL/GenBank/DDBJ databases">
        <authorList>
            <person name="Varghese N."/>
            <person name="Submissions S."/>
        </authorList>
    </citation>
    <scope>NUCLEOTIDE SEQUENCE [LARGE SCALE GENOMIC DNA]</scope>
    <source>
        <strain evidence="7">DSM 46732</strain>
    </source>
</reference>
<evidence type="ECO:0000313" key="6">
    <source>
        <dbReference type="EMBL" id="SDP92368.1"/>
    </source>
</evidence>
<dbReference type="Gene3D" id="2.60.40.650">
    <property type="match status" value="1"/>
</dbReference>
<dbReference type="GO" id="GO:0008482">
    <property type="term" value="F:sulfite oxidase activity"/>
    <property type="evidence" value="ECO:0007669"/>
    <property type="project" value="TreeGrafter"/>
</dbReference>
<dbReference type="Gene3D" id="3.90.420.10">
    <property type="entry name" value="Oxidoreductase, molybdopterin-binding domain"/>
    <property type="match status" value="1"/>
</dbReference>